<dbReference type="EMBL" id="JAWJWE010000002">
    <property type="protein sequence ID" value="KAK6642349.1"/>
    <property type="molecule type" value="Genomic_DNA"/>
</dbReference>
<reference evidence="1 2" key="1">
    <citation type="submission" date="2023-10" db="EMBL/GenBank/DDBJ databases">
        <title>Genomes of two closely related lineages of the louse Polyplax serrata with different host specificities.</title>
        <authorList>
            <person name="Martinu J."/>
            <person name="Tarabai H."/>
            <person name="Stefka J."/>
            <person name="Hypsa V."/>
        </authorList>
    </citation>
    <scope>NUCLEOTIDE SEQUENCE [LARGE SCALE GENOMIC DNA]</scope>
    <source>
        <strain evidence="1">HR10_N</strain>
    </source>
</reference>
<protein>
    <submittedName>
        <fullName evidence="1">Uncharacterized protein</fullName>
    </submittedName>
</protein>
<dbReference type="AlphaFoldDB" id="A0AAN8PNP8"/>
<gene>
    <name evidence="1" type="ORF">RUM43_003850</name>
</gene>
<accession>A0AAN8PNP8</accession>
<comment type="caution">
    <text evidence="1">The sequence shown here is derived from an EMBL/GenBank/DDBJ whole genome shotgun (WGS) entry which is preliminary data.</text>
</comment>
<dbReference type="Proteomes" id="UP001372834">
    <property type="component" value="Unassembled WGS sequence"/>
</dbReference>
<evidence type="ECO:0000313" key="1">
    <source>
        <dbReference type="EMBL" id="KAK6642349.1"/>
    </source>
</evidence>
<proteinExistence type="predicted"/>
<evidence type="ECO:0000313" key="2">
    <source>
        <dbReference type="Proteomes" id="UP001372834"/>
    </source>
</evidence>
<organism evidence="1 2">
    <name type="scientific">Polyplax serrata</name>
    <name type="common">Common mouse louse</name>
    <dbReference type="NCBI Taxonomy" id="468196"/>
    <lineage>
        <taxon>Eukaryota</taxon>
        <taxon>Metazoa</taxon>
        <taxon>Ecdysozoa</taxon>
        <taxon>Arthropoda</taxon>
        <taxon>Hexapoda</taxon>
        <taxon>Insecta</taxon>
        <taxon>Pterygota</taxon>
        <taxon>Neoptera</taxon>
        <taxon>Paraneoptera</taxon>
        <taxon>Psocodea</taxon>
        <taxon>Troctomorpha</taxon>
        <taxon>Phthiraptera</taxon>
        <taxon>Anoplura</taxon>
        <taxon>Polyplacidae</taxon>
        <taxon>Polyplax</taxon>
    </lineage>
</organism>
<sequence>MQVRRRRTRENNVDCFGGEIGKMSGVGCGPLGAWNATRNVTLKRRWERCVGAWQETPEGCSERADGC</sequence>
<name>A0AAN8PNP8_POLSC</name>